<dbReference type="RefSeq" id="WP_187495263.1">
    <property type="nucleotide sequence ID" value="NZ_JACSWY010000018.1"/>
</dbReference>
<dbReference type="EMBL" id="WKLC01000003">
    <property type="protein sequence ID" value="MSE13654.1"/>
    <property type="molecule type" value="Genomic_DNA"/>
</dbReference>
<reference evidence="1 2" key="1">
    <citation type="submission" date="2019-11" db="EMBL/GenBank/DDBJ databases">
        <title>Draft Genome Sequence of Plant Growth-Promoting Rhizosphere-Associated Bacteria.</title>
        <authorList>
            <person name="Vasilyev I.Y."/>
            <person name="Radchenko V."/>
            <person name="Ilnitskaya E.V."/>
        </authorList>
    </citation>
    <scope>NUCLEOTIDE SEQUENCE [LARGE SCALE GENOMIC DNA]</scope>
    <source>
        <strain evidence="1 2">VRA_MhP_f</strain>
    </source>
</reference>
<evidence type="ECO:0000313" key="1">
    <source>
        <dbReference type="EMBL" id="MSE13654.1"/>
    </source>
</evidence>
<evidence type="ECO:0000313" key="2">
    <source>
        <dbReference type="Proteomes" id="UP000461948"/>
    </source>
</evidence>
<proteinExistence type="predicted"/>
<dbReference type="AlphaFoldDB" id="A0A7X2SU84"/>
<comment type="caution">
    <text evidence="1">The sequence shown here is derived from an EMBL/GenBank/DDBJ whole genome shotgun (WGS) entry which is preliminary data.</text>
</comment>
<sequence>MTGRKSISPEVQANVITKSASRCVICYGTRENTGAAYPGFQIAHIDKNNANNNEDNLALLCFDHHHLYDSTFSQGKNYNKQTIKAWKQALYHDVANNILVSSSQQTFGNAISVHQTAALADEHIITLRKYLLIAGQIANNLCSDGTLLTFSIADSRTDFIEDNFNNWLLNPLRCRRRDIVVLQDEFNSILWEIYNSYEFLGSLDESPPHIIPMGYYNHNGNSIIIGEQDRCGILYEKMNIRDKWILDRLSRLADLYQQMDYLAMD</sequence>
<accession>A0A7X2SU84</accession>
<protein>
    <recommendedName>
        <fullName evidence="3">HNH nuclease domain-containing protein</fullName>
    </recommendedName>
</protein>
<evidence type="ECO:0008006" key="3">
    <source>
        <dbReference type="Google" id="ProtNLM"/>
    </source>
</evidence>
<gene>
    <name evidence="1" type="ORF">GKC49_00305</name>
</gene>
<name>A0A7X2SU84_ENTAG</name>
<dbReference type="Proteomes" id="UP000461948">
    <property type="component" value="Unassembled WGS sequence"/>
</dbReference>
<organism evidence="1 2">
    <name type="scientific">Enterobacter agglomerans</name>
    <name type="common">Erwinia herbicola</name>
    <name type="synonym">Pantoea agglomerans</name>
    <dbReference type="NCBI Taxonomy" id="549"/>
    <lineage>
        <taxon>Bacteria</taxon>
        <taxon>Pseudomonadati</taxon>
        <taxon>Pseudomonadota</taxon>
        <taxon>Gammaproteobacteria</taxon>
        <taxon>Enterobacterales</taxon>
        <taxon>Erwiniaceae</taxon>
        <taxon>Pantoea</taxon>
        <taxon>Pantoea agglomerans group</taxon>
    </lineage>
</organism>